<keyword evidence="4 5" id="KW-1015">Disulfide bond</keyword>
<evidence type="ECO:0000256" key="3">
    <source>
        <dbReference type="ARBA" id="ARBA00022737"/>
    </source>
</evidence>
<keyword evidence="6" id="KW-1133">Transmembrane helix</keyword>
<dbReference type="InterPro" id="IPR000742">
    <property type="entry name" value="EGF"/>
</dbReference>
<feature type="domain" description="EGF-like" evidence="8">
    <location>
        <begin position="200"/>
        <end position="238"/>
    </location>
</feature>
<evidence type="ECO:0000259" key="7">
    <source>
        <dbReference type="PROSITE" id="PS50024"/>
    </source>
</evidence>
<evidence type="ECO:0000313" key="9">
    <source>
        <dbReference type="EMBL" id="JAC01160.1"/>
    </source>
</evidence>
<keyword evidence="3" id="KW-0677">Repeat</keyword>
<dbReference type="AlphaFoldDB" id="W8CAV0"/>
<dbReference type="SMART" id="SM00179">
    <property type="entry name" value="EGF_CA"/>
    <property type="match status" value="1"/>
</dbReference>
<dbReference type="Gene3D" id="2.10.25.10">
    <property type="entry name" value="Laminin"/>
    <property type="match status" value="1"/>
</dbReference>
<feature type="domain" description="EGF-like" evidence="8">
    <location>
        <begin position="150"/>
        <end position="189"/>
    </location>
</feature>
<dbReference type="FunFam" id="2.10.25.10:FF:000038">
    <property type="entry name" value="Fibrillin 2"/>
    <property type="match status" value="1"/>
</dbReference>
<gene>
    <name evidence="9" type="primary">SP63</name>
</gene>
<keyword evidence="1 5" id="KW-0245">EGF-like domain</keyword>
<comment type="caution">
    <text evidence="5">Lacks conserved residue(s) required for the propagation of feature annotation.</text>
</comment>
<dbReference type="InterPro" id="IPR000152">
    <property type="entry name" value="EGF-type_Asp/Asn_hydroxyl_site"/>
</dbReference>
<dbReference type="OrthoDB" id="10040649at2759"/>
<keyword evidence="2" id="KW-0732">Signal</keyword>
<accession>W8CAV0</accession>
<keyword evidence="9" id="KW-0969">Cilium</keyword>
<dbReference type="GO" id="GO:0005509">
    <property type="term" value="F:calcium ion binding"/>
    <property type="evidence" value="ECO:0007669"/>
    <property type="project" value="InterPro"/>
</dbReference>
<proteinExistence type="evidence at transcript level"/>
<dbReference type="InterPro" id="IPR049883">
    <property type="entry name" value="NOTCH1_EGF-like"/>
</dbReference>
<evidence type="ECO:0000256" key="5">
    <source>
        <dbReference type="PROSITE-ProRule" id="PRU00076"/>
    </source>
</evidence>
<dbReference type="InterPro" id="IPR000082">
    <property type="entry name" value="SEA_dom"/>
</dbReference>
<feature type="transmembrane region" description="Helical" evidence="6">
    <location>
        <begin position="243"/>
        <end position="267"/>
    </location>
</feature>
<evidence type="ECO:0000256" key="1">
    <source>
        <dbReference type="ARBA" id="ARBA00022536"/>
    </source>
</evidence>
<dbReference type="PROSITE" id="PS01186">
    <property type="entry name" value="EGF_2"/>
    <property type="match status" value="1"/>
</dbReference>
<dbReference type="InterPro" id="IPR036364">
    <property type="entry name" value="SEA_dom_sf"/>
</dbReference>
<sequence length="620" mass="70076">MLDNCRKENFSTKTTYTYTLRIPASRIGDHKLHYERLLRDNTTNDYKQLSTITKEAVDRLVMQSDFRDIYHGVQLTAFSPIVGIIKHMEIKANVEPTGISANFLLQLSENIGENRLTSVFKKYLRQSNYSIGGTELYTNRNDVKLLAIKDFNECDDIQFHDCSPNARCFNLQGTYTCCCEEGYADLSCNTIYPGRICSSELLGCEQCHHHGKCTTQQTDHGDYTVCECFAWYTGYTCKLNLKILLIGLMAIGTLLFTLLLFCVLLMYTKRHHTIRKKPRPLSQCSTGIHRIIIAKNSALAGIGVNKGNSTHGITRDRSKWINHDKCSIINYTSSESSKNTLPHILKETMPGSKKSCHPSRDYLNEHPPQAEGNIVDTTGTEKHSLIAQNSFTHLERSYPEQGDQSLTVMIPRAKYHASVLPQMQLFHQQVANERSKKKRDYPHYNKSDDTTLMSIRQDNICNIMQHPINVLSRITSKKLDINRTNQPKATPTFGILCNDDCEVANMHMRQLGALVSAGFEVSAIVGENILNKSSSTTSAQCSTIMSLDDNSIDAVGFKSFDSQPKNNETNVAAQTKLTLSEKPRHQYQQITQSKLGFDNEGEHHSIQNDVVIYQGDNRFN</sequence>
<feature type="domain" description="SEA" evidence="7">
    <location>
        <begin position="12"/>
        <end position="153"/>
    </location>
</feature>
<dbReference type="InterPro" id="IPR001881">
    <property type="entry name" value="EGF-like_Ca-bd_dom"/>
</dbReference>
<dbReference type="PROSITE" id="PS01187">
    <property type="entry name" value="EGF_CA"/>
    <property type="match status" value="1"/>
</dbReference>
<evidence type="ECO:0000256" key="4">
    <source>
        <dbReference type="ARBA" id="ARBA00023157"/>
    </source>
</evidence>
<protein>
    <submittedName>
        <fullName evidence="9">63 kDa sperm flagellar membrane protein</fullName>
    </submittedName>
</protein>
<dbReference type="SUPFAM" id="SSF82671">
    <property type="entry name" value="SEA domain"/>
    <property type="match status" value="1"/>
</dbReference>
<dbReference type="EMBL" id="GAMC01005396">
    <property type="protein sequence ID" value="JAC01160.1"/>
    <property type="molecule type" value="mRNA"/>
</dbReference>
<dbReference type="SMART" id="SM00181">
    <property type="entry name" value="EGF"/>
    <property type="match status" value="2"/>
</dbReference>
<evidence type="ECO:0000256" key="6">
    <source>
        <dbReference type="SAM" id="Phobius"/>
    </source>
</evidence>
<feature type="disulfide bond" evidence="5">
    <location>
        <begin position="228"/>
        <end position="237"/>
    </location>
</feature>
<organism evidence="9">
    <name type="scientific">Ceratitis capitata</name>
    <name type="common">Mediterranean fruit fly</name>
    <name type="synonym">Tephritis capitata</name>
    <dbReference type="NCBI Taxonomy" id="7213"/>
    <lineage>
        <taxon>Eukaryota</taxon>
        <taxon>Metazoa</taxon>
        <taxon>Ecdysozoa</taxon>
        <taxon>Arthropoda</taxon>
        <taxon>Hexapoda</taxon>
        <taxon>Insecta</taxon>
        <taxon>Pterygota</taxon>
        <taxon>Neoptera</taxon>
        <taxon>Endopterygota</taxon>
        <taxon>Diptera</taxon>
        <taxon>Brachycera</taxon>
        <taxon>Muscomorpha</taxon>
        <taxon>Tephritoidea</taxon>
        <taxon>Tephritidae</taxon>
        <taxon>Ceratitis</taxon>
        <taxon>Ceratitis</taxon>
    </lineage>
</organism>
<dbReference type="PROSITE" id="PS00022">
    <property type="entry name" value="EGF_1"/>
    <property type="match status" value="1"/>
</dbReference>
<dbReference type="Pfam" id="PF07645">
    <property type="entry name" value="EGF_CA"/>
    <property type="match status" value="1"/>
</dbReference>
<keyword evidence="9" id="KW-0282">Flagellum</keyword>
<dbReference type="PROSITE" id="PS50024">
    <property type="entry name" value="SEA"/>
    <property type="match status" value="1"/>
</dbReference>
<keyword evidence="6" id="KW-0812">Transmembrane</keyword>
<dbReference type="PROSITE" id="PS00010">
    <property type="entry name" value="ASX_HYDROXYL"/>
    <property type="match status" value="1"/>
</dbReference>
<evidence type="ECO:0000256" key="2">
    <source>
        <dbReference type="ARBA" id="ARBA00022729"/>
    </source>
</evidence>
<evidence type="ECO:0000259" key="8">
    <source>
        <dbReference type="PROSITE" id="PS50026"/>
    </source>
</evidence>
<keyword evidence="9" id="KW-0966">Cell projection</keyword>
<dbReference type="PROSITE" id="PS50026">
    <property type="entry name" value="EGF_3"/>
    <property type="match status" value="2"/>
</dbReference>
<reference evidence="9" key="1">
    <citation type="submission" date="2013-07" db="EMBL/GenBank/DDBJ databases">
        <authorList>
            <person name="Geib S."/>
        </authorList>
    </citation>
    <scope>NUCLEOTIDE SEQUENCE</scope>
</reference>
<dbReference type="CDD" id="cd00054">
    <property type="entry name" value="EGF_CA"/>
    <property type="match status" value="1"/>
</dbReference>
<feature type="disulfide bond" evidence="5">
    <location>
        <begin position="179"/>
        <end position="188"/>
    </location>
</feature>
<keyword evidence="6" id="KW-0472">Membrane</keyword>
<reference evidence="9" key="2">
    <citation type="journal article" date="2014" name="BMC Genomics">
        <title>A genomic perspective to assessing quality of mass-reared SIT flies used in Mediterranean fruit fly (Ceratitis capitata) eradication in California.</title>
        <authorList>
            <person name="Calla B."/>
            <person name="Hall B."/>
            <person name="Hou S."/>
            <person name="Geib S.M."/>
        </authorList>
    </citation>
    <scope>NUCLEOTIDE SEQUENCE</scope>
</reference>
<name>W8CAV0_CERCA</name>
<dbReference type="InterPro" id="IPR018097">
    <property type="entry name" value="EGF_Ca-bd_CS"/>
</dbReference>